<evidence type="ECO:0000313" key="3">
    <source>
        <dbReference type="Proteomes" id="UP000317835"/>
    </source>
</evidence>
<evidence type="ECO:0000256" key="1">
    <source>
        <dbReference type="SAM" id="Phobius"/>
    </source>
</evidence>
<evidence type="ECO:0000313" key="2">
    <source>
        <dbReference type="EMBL" id="QDV35460.1"/>
    </source>
</evidence>
<keyword evidence="3" id="KW-1185">Reference proteome</keyword>
<dbReference type="AlphaFoldDB" id="A0A518H3P7"/>
<dbReference type="OrthoDB" id="9975810at2"/>
<dbReference type="EMBL" id="CP036426">
    <property type="protein sequence ID" value="QDV35460.1"/>
    <property type="molecule type" value="Genomic_DNA"/>
</dbReference>
<name>A0A518H3P7_9BACT</name>
<dbReference type="Proteomes" id="UP000317835">
    <property type="component" value="Chromosome"/>
</dbReference>
<keyword evidence="1" id="KW-0472">Membrane</keyword>
<accession>A0A518H3P7</accession>
<feature type="transmembrane region" description="Helical" evidence="1">
    <location>
        <begin position="67"/>
        <end position="85"/>
    </location>
</feature>
<sequence length="188" mass="18954">MSTEQATQAYAPARRPAPTARELPRLLLSAVSRVVPAAVVLLVPVVVVPLASAFVEVPAEDTGRYPVWAVEAFGAELLAAALAALSLPLPVLMLYGAVALAVPTACAVLGLGTIGRWASLAGFCLVGSALGGLLGLGLLLELVAPDLGGTSVRLEILVGLSWPLLAIEGLGCLLAASVSPSAWGRSGT</sequence>
<feature type="transmembrane region" description="Helical" evidence="1">
    <location>
        <begin position="156"/>
        <end position="178"/>
    </location>
</feature>
<organism evidence="2 3">
    <name type="scientific">Tautonia plasticadhaerens</name>
    <dbReference type="NCBI Taxonomy" id="2527974"/>
    <lineage>
        <taxon>Bacteria</taxon>
        <taxon>Pseudomonadati</taxon>
        <taxon>Planctomycetota</taxon>
        <taxon>Planctomycetia</taxon>
        <taxon>Isosphaerales</taxon>
        <taxon>Isosphaeraceae</taxon>
        <taxon>Tautonia</taxon>
    </lineage>
</organism>
<keyword evidence="1" id="KW-0812">Transmembrane</keyword>
<feature type="transmembrane region" description="Helical" evidence="1">
    <location>
        <begin position="120"/>
        <end position="144"/>
    </location>
</feature>
<feature type="transmembrane region" description="Helical" evidence="1">
    <location>
        <begin position="92"/>
        <end position="114"/>
    </location>
</feature>
<proteinExistence type="predicted"/>
<dbReference type="RefSeq" id="WP_145271084.1">
    <property type="nucleotide sequence ID" value="NZ_CP036426.1"/>
</dbReference>
<dbReference type="KEGG" id="tpla:ElP_33630"/>
<feature type="transmembrane region" description="Helical" evidence="1">
    <location>
        <begin position="34"/>
        <end position="55"/>
    </location>
</feature>
<keyword evidence="1" id="KW-1133">Transmembrane helix</keyword>
<protein>
    <submittedName>
        <fullName evidence="2">Uncharacterized protein</fullName>
    </submittedName>
</protein>
<reference evidence="2 3" key="1">
    <citation type="submission" date="2019-02" db="EMBL/GenBank/DDBJ databases">
        <title>Deep-cultivation of Planctomycetes and their phenomic and genomic characterization uncovers novel biology.</title>
        <authorList>
            <person name="Wiegand S."/>
            <person name="Jogler M."/>
            <person name="Boedeker C."/>
            <person name="Pinto D."/>
            <person name="Vollmers J."/>
            <person name="Rivas-Marin E."/>
            <person name="Kohn T."/>
            <person name="Peeters S.H."/>
            <person name="Heuer A."/>
            <person name="Rast P."/>
            <person name="Oberbeckmann S."/>
            <person name="Bunk B."/>
            <person name="Jeske O."/>
            <person name="Meyerdierks A."/>
            <person name="Storesund J.E."/>
            <person name="Kallscheuer N."/>
            <person name="Luecker S."/>
            <person name="Lage O.M."/>
            <person name="Pohl T."/>
            <person name="Merkel B.J."/>
            <person name="Hornburger P."/>
            <person name="Mueller R.-W."/>
            <person name="Bruemmer F."/>
            <person name="Labrenz M."/>
            <person name="Spormann A.M."/>
            <person name="Op den Camp H."/>
            <person name="Overmann J."/>
            <person name="Amann R."/>
            <person name="Jetten M.S.M."/>
            <person name="Mascher T."/>
            <person name="Medema M.H."/>
            <person name="Devos D.P."/>
            <person name="Kaster A.-K."/>
            <person name="Ovreas L."/>
            <person name="Rohde M."/>
            <person name="Galperin M.Y."/>
            <person name="Jogler C."/>
        </authorList>
    </citation>
    <scope>NUCLEOTIDE SEQUENCE [LARGE SCALE GENOMIC DNA]</scope>
    <source>
        <strain evidence="2 3">ElP</strain>
    </source>
</reference>
<gene>
    <name evidence="2" type="ORF">ElP_33630</name>
</gene>